<dbReference type="OrthoDB" id="5985602at2759"/>
<comment type="subcellular location">
    <subcellularLocation>
        <location evidence="1">Membrane</location>
        <topology evidence="1">Single-pass membrane protein</topology>
    </subcellularLocation>
</comment>
<dbReference type="GO" id="GO:0017147">
    <property type="term" value="F:Wnt-protein binding"/>
    <property type="evidence" value="ECO:0007669"/>
    <property type="project" value="InterPro"/>
</dbReference>
<comment type="caution">
    <text evidence="8">The sequence shown here is derived from an EMBL/GenBank/DDBJ whole genome shotgun (WGS) entry which is preliminary data.</text>
</comment>
<keyword evidence="2" id="KW-0812">Transmembrane</keyword>
<dbReference type="Proteomes" id="UP000324222">
    <property type="component" value="Unassembled WGS sequence"/>
</dbReference>
<name>A0A5B7J367_PORTR</name>
<evidence type="ECO:0000256" key="3">
    <source>
        <dbReference type="ARBA" id="ARBA00022729"/>
    </source>
</evidence>
<dbReference type="InterPro" id="IPR042425">
    <property type="entry name" value="APCDD1"/>
</dbReference>
<dbReference type="EMBL" id="VSRR010077718">
    <property type="protein sequence ID" value="MPC88416.1"/>
    <property type="molecule type" value="Genomic_DNA"/>
</dbReference>
<evidence type="ECO:0000313" key="9">
    <source>
        <dbReference type="Proteomes" id="UP000324222"/>
    </source>
</evidence>
<reference evidence="8 9" key="1">
    <citation type="submission" date="2019-05" db="EMBL/GenBank/DDBJ databases">
        <title>Another draft genome of Portunus trituberculatus and its Hox gene families provides insights of decapod evolution.</title>
        <authorList>
            <person name="Jeong J.-H."/>
            <person name="Song I."/>
            <person name="Kim S."/>
            <person name="Choi T."/>
            <person name="Kim D."/>
            <person name="Ryu S."/>
            <person name="Kim W."/>
        </authorList>
    </citation>
    <scope>NUCLEOTIDE SEQUENCE [LARGE SCALE GENOMIC DNA]</scope>
    <source>
        <tissue evidence="8">Muscle</tissue>
    </source>
</reference>
<evidence type="ECO:0000256" key="2">
    <source>
        <dbReference type="ARBA" id="ARBA00022692"/>
    </source>
</evidence>
<sequence length="89" mass="10086">MRRSTEEVKPYSTNVCSSPHRCETRPGPQYILRSYTFHRDGSFLLSLHTYRDPSCAHPARSLMARGNLTLGRPSWITPGGTEAEYTLSK</sequence>
<feature type="region of interest" description="Disordered" evidence="6">
    <location>
        <begin position="1"/>
        <end position="20"/>
    </location>
</feature>
<dbReference type="InterPro" id="IPR029405">
    <property type="entry name" value="APCDD1_dom"/>
</dbReference>
<dbReference type="GO" id="GO:0005886">
    <property type="term" value="C:plasma membrane"/>
    <property type="evidence" value="ECO:0007669"/>
    <property type="project" value="InterPro"/>
</dbReference>
<dbReference type="PANTHER" id="PTHR31021:SF1">
    <property type="entry name" value="CHROMOSOME UNDETERMINED SCAFFOLD_56, WHOLE GENOME SHOTGUN SEQUENCE"/>
    <property type="match status" value="1"/>
</dbReference>
<feature type="domain" description="APCDD1" evidence="7">
    <location>
        <begin position="20"/>
        <end position="89"/>
    </location>
</feature>
<keyword evidence="3" id="KW-0732">Signal</keyword>
<keyword evidence="4" id="KW-0472">Membrane</keyword>
<accession>A0A5B7J367</accession>
<dbReference type="GO" id="GO:0030178">
    <property type="term" value="P:negative regulation of Wnt signaling pathway"/>
    <property type="evidence" value="ECO:0007669"/>
    <property type="project" value="InterPro"/>
</dbReference>
<evidence type="ECO:0000256" key="1">
    <source>
        <dbReference type="ARBA" id="ARBA00004167"/>
    </source>
</evidence>
<evidence type="ECO:0000256" key="5">
    <source>
        <dbReference type="ARBA" id="ARBA00023180"/>
    </source>
</evidence>
<evidence type="ECO:0000256" key="4">
    <source>
        <dbReference type="ARBA" id="ARBA00023136"/>
    </source>
</evidence>
<protein>
    <submittedName>
        <fullName evidence="8">Protein APCDD1-like</fullName>
    </submittedName>
</protein>
<dbReference type="Pfam" id="PF14921">
    <property type="entry name" value="APCDDC"/>
    <property type="match status" value="1"/>
</dbReference>
<gene>
    <name evidence="8" type="primary">APCDD1L</name>
    <name evidence="8" type="ORF">E2C01_083318</name>
</gene>
<evidence type="ECO:0000259" key="7">
    <source>
        <dbReference type="Pfam" id="PF14921"/>
    </source>
</evidence>
<dbReference type="PANTHER" id="PTHR31021">
    <property type="entry name" value="ADENOMATOSIS POLYPOSIS COLI DOWN-REGULATED 1"/>
    <property type="match status" value="1"/>
</dbReference>
<keyword evidence="9" id="KW-1185">Reference proteome</keyword>
<evidence type="ECO:0000256" key="6">
    <source>
        <dbReference type="SAM" id="MobiDB-lite"/>
    </source>
</evidence>
<dbReference type="AlphaFoldDB" id="A0A5B7J367"/>
<organism evidence="8 9">
    <name type="scientific">Portunus trituberculatus</name>
    <name type="common">Swimming crab</name>
    <name type="synonym">Neptunus trituberculatus</name>
    <dbReference type="NCBI Taxonomy" id="210409"/>
    <lineage>
        <taxon>Eukaryota</taxon>
        <taxon>Metazoa</taxon>
        <taxon>Ecdysozoa</taxon>
        <taxon>Arthropoda</taxon>
        <taxon>Crustacea</taxon>
        <taxon>Multicrustacea</taxon>
        <taxon>Malacostraca</taxon>
        <taxon>Eumalacostraca</taxon>
        <taxon>Eucarida</taxon>
        <taxon>Decapoda</taxon>
        <taxon>Pleocyemata</taxon>
        <taxon>Brachyura</taxon>
        <taxon>Eubrachyura</taxon>
        <taxon>Portunoidea</taxon>
        <taxon>Portunidae</taxon>
        <taxon>Portuninae</taxon>
        <taxon>Portunus</taxon>
    </lineage>
</organism>
<evidence type="ECO:0000313" key="8">
    <source>
        <dbReference type="EMBL" id="MPC88416.1"/>
    </source>
</evidence>
<proteinExistence type="predicted"/>
<keyword evidence="5" id="KW-0325">Glycoprotein</keyword>